<reference evidence="4" key="1">
    <citation type="submission" date="2018-01" db="EMBL/GenBank/DDBJ databases">
        <authorList>
            <person name="Mao J.F."/>
        </authorList>
    </citation>
    <scope>NUCLEOTIDE SEQUENCE</scope>
    <source>
        <strain evidence="4">Huo1</strain>
        <tissue evidence="4">Leaf</tissue>
    </source>
</reference>
<organism evidence="4">
    <name type="scientific">Salvia splendens</name>
    <name type="common">Scarlet sage</name>
    <dbReference type="NCBI Taxonomy" id="180675"/>
    <lineage>
        <taxon>Eukaryota</taxon>
        <taxon>Viridiplantae</taxon>
        <taxon>Streptophyta</taxon>
        <taxon>Embryophyta</taxon>
        <taxon>Tracheophyta</taxon>
        <taxon>Spermatophyta</taxon>
        <taxon>Magnoliopsida</taxon>
        <taxon>eudicotyledons</taxon>
        <taxon>Gunneridae</taxon>
        <taxon>Pentapetalae</taxon>
        <taxon>asterids</taxon>
        <taxon>lamiids</taxon>
        <taxon>Lamiales</taxon>
        <taxon>Lamiaceae</taxon>
        <taxon>Nepetoideae</taxon>
        <taxon>Mentheae</taxon>
        <taxon>Salviinae</taxon>
        <taxon>Salvia</taxon>
        <taxon>Salvia subgen. Calosphace</taxon>
        <taxon>core Calosphace</taxon>
    </lineage>
</organism>
<dbReference type="Proteomes" id="UP000298416">
    <property type="component" value="Unassembled WGS sequence"/>
</dbReference>
<accession>A0A8X8WU78</accession>
<proteinExistence type="predicted"/>
<feature type="domain" description="Plastid division protein CDP1-like IMS" evidence="1">
    <location>
        <begin position="715"/>
        <end position="832"/>
    </location>
</feature>
<name>A0A8X8WU78_SALSN</name>
<sequence length="841" mass="93534">MANIHTSVPSVNHLCRFSEAGNKFCCYNTGDTLIWRRNYDAKKKFGDCDYHSGCGVRDSAAGRSWRLCAATDLRVVQESHGKSINAANQVPVIEIPVTCYQIIGVHDQAEKDEIVKSVMHLKNAEIEEGYTKEAVLSRTDVLMDVRDKLLFEPEYAGNFKEKQPPKSSLKIPWTWLPGALCLLQEVGEEKLVLEIGRRALQHLESKPFVHDLLLSMALAECAIAKVGFEKNNISQGFEALARAQCLLRSKISLGKMMLLSQVTINFIVGFDPGFALIEESLEELAPACTLDLLGMPHTPENAERRIGAIAALRELLRQGLDVETSCQVQDWACFLNQALKKLLATEIVELVPWESLAITRKNRKSLEAQNQRIVIDFNSFYVVSLAHIALGVSSKQIDLINKAKLICECLIASEGIDLKFEEAFCAFLLGQGDEATAVEKLRQLELNSAPSSQKALQFKETKEVSSANKPLETWLKDDVLGMFPDTQDCTPSLADFFMADKRASGKRQCKRSSPALSDTSHRSLSFSLPVDRRDDIPGSYTETSRHLGPAVKQLAPPNLESPLIESKVNAGSNASTPSVKLKRTLGSQQGGVWNTWLDFSHVIGNMVYATALGCILGALLKLITSQQLRLGNGSRWRMYEHRIASSSPTLTDSSMDFSFKRARTKQNGIMRQIQKVFSLVKRQSGVHPESADLKTASLSSSISSTYRFPMAVEDAEALVKQWQLIKAEALGPNHNICGLGEILDGPMLVQWQALADTAEARSCYWRFVLLHLTIEHAKILKDGAGGEMADIEVHLEEAAELVDESLPKNPTYYSPYKIRYLLKRQDNGSWRFWECDILTPS</sequence>
<keyword evidence="5" id="KW-1185">Reference proteome</keyword>
<dbReference type="Pfam" id="PF23468">
    <property type="entry name" value="ARC6"/>
    <property type="match status" value="1"/>
</dbReference>
<dbReference type="AlphaFoldDB" id="A0A8X8WU78"/>
<dbReference type="PANTHER" id="PTHR33925">
    <property type="entry name" value="PLASTID DIVISION PROTEIN CDP1, CHLOROPLASTIC-RELATED"/>
    <property type="match status" value="1"/>
</dbReference>
<feature type="domain" description="Plastid division protein CDP1-like 2nd alpha solenoid" evidence="2">
    <location>
        <begin position="367"/>
        <end position="499"/>
    </location>
</feature>
<dbReference type="Pfam" id="PF13355">
    <property type="entry name" value="ARC6-like_IMS"/>
    <property type="match status" value="1"/>
</dbReference>
<dbReference type="InterPro" id="IPR044685">
    <property type="entry name" value="CPD1-like"/>
</dbReference>
<evidence type="ECO:0000313" key="4">
    <source>
        <dbReference type="EMBL" id="KAG6401955.1"/>
    </source>
</evidence>
<evidence type="ECO:0008006" key="6">
    <source>
        <dbReference type="Google" id="ProtNLM"/>
    </source>
</evidence>
<gene>
    <name evidence="4" type="ORF">SASPL_138823</name>
</gene>
<dbReference type="InterPro" id="IPR058032">
    <property type="entry name" value="CDP1-like_a_solenoid_1"/>
</dbReference>
<evidence type="ECO:0000313" key="5">
    <source>
        <dbReference type="Proteomes" id="UP000298416"/>
    </source>
</evidence>
<dbReference type="InterPro" id="IPR025344">
    <property type="entry name" value="CDP1-like_IMS"/>
</dbReference>
<dbReference type="GO" id="GO:0010020">
    <property type="term" value="P:chloroplast fission"/>
    <property type="evidence" value="ECO:0007669"/>
    <property type="project" value="TreeGrafter"/>
</dbReference>
<dbReference type="EMBL" id="PNBA02000014">
    <property type="protein sequence ID" value="KAG6401955.1"/>
    <property type="molecule type" value="Genomic_DNA"/>
</dbReference>
<dbReference type="InterPro" id="IPR057137">
    <property type="entry name" value="CDP1-like_a_solenoid_2"/>
</dbReference>
<evidence type="ECO:0000259" key="2">
    <source>
        <dbReference type="Pfam" id="PF23468"/>
    </source>
</evidence>
<reference evidence="4" key="2">
    <citation type="submission" date="2020-08" db="EMBL/GenBank/DDBJ databases">
        <title>Plant Genome Project.</title>
        <authorList>
            <person name="Zhang R.-G."/>
        </authorList>
    </citation>
    <scope>NUCLEOTIDE SEQUENCE</scope>
    <source>
        <strain evidence="4">Huo1</strain>
        <tissue evidence="4">Leaf</tissue>
    </source>
</reference>
<dbReference type="GO" id="GO:0009706">
    <property type="term" value="C:chloroplast inner membrane"/>
    <property type="evidence" value="ECO:0007669"/>
    <property type="project" value="TreeGrafter"/>
</dbReference>
<dbReference type="Pfam" id="PF25515">
    <property type="entry name" value="Arm_PDR"/>
    <property type="match status" value="1"/>
</dbReference>
<evidence type="ECO:0000259" key="1">
    <source>
        <dbReference type="Pfam" id="PF13355"/>
    </source>
</evidence>
<feature type="domain" description="Plastid division protein CDP1-like 1st alpha solenoid" evidence="3">
    <location>
        <begin position="170"/>
        <end position="331"/>
    </location>
</feature>
<evidence type="ECO:0000259" key="3">
    <source>
        <dbReference type="Pfam" id="PF25515"/>
    </source>
</evidence>
<dbReference type="PANTHER" id="PTHR33925:SF2">
    <property type="entry name" value="PLASTID DIVISION PROTEIN CDP1, CHLOROPLASTIC"/>
    <property type="match status" value="1"/>
</dbReference>
<comment type="caution">
    <text evidence="4">The sequence shown here is derived from an EMBL/GenBank/DDBJ whole genome shotgun (WGS) entry which is preliminary data.</text>
</comment>
<protein>
    <recommendedName>
        <fullName evidence="6">ARC6 IMS domain-containing protein</fullName>
    </recommendedName>
</protein>